<keyword evidence="3" id="KW-1185">Reference proteome</keyword>
<dbReference type="Proteomes" id="UP000642748">
    <property type="component" value="Unassembled WGS sequence"/>
</dbReference>
<organism evidence="2 3">
    <name type="scientific">Rugosimonospora africana</name>
    <dbReference type="NCBI Taxonomy" id="556532"/>
    <lineage>
        <taxon>Bacteria</taxon>
        <taxon>Bacillati</taxon>
        <taxon>Actinomycetota</taxon>
        <taxon>Actinomycetes</taxon>
        <taxon>Micromonosporales</taxon>
        <taxon>Micromonosporaceae</taxon>
        <taxon>Rugosimonospora</taxon>
    </lineage>
</organism>
<name>A0A8J3QUS6_9ACTN</name>
<dbReference type="RefSeq" id="WP_203920052.1">
    <property type="nucleotide sequence ID" value="NZ_BONZ01000043.1"/>
</dbReference>
<accession>A0A8J3QUS6</accession>
<proteinExistence type="predicted"/>
<comment type="caution">
    <text evidence="2">The sequence shown here is derived from an EMBL/GenBank/DDBJ whole genome shotgun (WGS) entry which is preliminary data.</text>
</comment>
<sequence>MCRFHHTLVHEGRWRIHLDDRTGSVTATRPNGTPYEIRDHRTGPGPGLGPSPPT</sequence>
<evidence type="ECO:0000313" key="3">
    <source>
        <dbReference type="Proteomes" id="UP000642748"/>
    </source>
</evidence>
<dbReference type="EMBL" id="BONZ01000043">
    <property type="protein sequence ID" value="GIH16487.1"/>
    <property type="molecule type" value="Genomic_DNA"/>
</dbReference>
<protein>
    <submittedName>
        <fullName evidence="2">Uncharacterized protein</fullName>
    </submittedName>
</protein>
<reference evidence="2" key="1">
    <citation type="submission" date="2021-01" db="EMBL/GenBank/DDBJ databases">
        <title>Whole genome shotgun sequence of Rugosimonospora africana NBRC 104875.</title>
        <authorList>
            <person name="Komaki H."/>
            <person name="Tamura T."/>
        </authorList>
    </citation>
    <scope>NUCLEOTIDE SEQUENCE</scope>
    <source>
        <strain evidence="2">NBRC 104875</strain>
    </source>
</reference>
<dbReference type="AlphaFoldDB" id="A0A8J3QUS6"/>
<evidence type="ECO:0000256" key="1">
    <source>
        <dbReference type="SAM" id="MobiDB-lite"/>
    </source>
</evidence>
<evidence type="ECO:0000313" key="2">
    <source>
        <dbReference type="EMBL" id="GIH16487.1"/>
    </source>
</evidence>
<gene>
    <name evidence="2" type="ORF">Raf01_46590</name>
</gene>
<feature type="region of interest" description="Disordered" evidence="1">
    <location>
        <begin position="21"/>
        <end position="54"/>
    </location>
</feature>